<organism evidence="4 5">
    <name type="scientific">Streptomyces triticagri</name>
    <dbReference type="NCBI Taxonomy" id="2293568"/>
    <lineage>
        <taxon>Bacteria</taxon>
        <taxon>Bacillati</taxon>
        <taxon>Actinomycetota</taxon>
        <taxon>Actinomycetes</taxon>
        <taxon>Kitasatosporales</taxon>
        <taxon>Streptomycetaceae</taxon>
        <taxon>Streptomyces</taxon>
    </lineage>
</organism>
<proteinExistence type="predicted"/>
<feature type="compositionally biased region" description="Pro residues" evidence="1">
    <location>
        <begin position="210"/>
        <end position="224"/>
    </location>
</feature>
<dbReference type="EMBL" id="QUAK01000210">
    <property type="protein sequence ID" value="RFU83317.1"/>
    <property type="molecule type" value="Genomic_DNA"/>
</dbReference>
<name>A0A372LZ48_9ACTN</name>
<evidence type="ECO:0000256" key="1">
    <source>
        <dbReference type="SAM" id="MobiDB-lite"/>
    </source>
</evidence>
<dbReference type="OrthoDB" id="4870188at2"/>
<evidence type="ECO:0000259" key="3">
    <source>
        <dbReference type="SMART" id="SM00014"/>
    </source>
</evidence>
<evidence type="ECO:0000313" key="5">
    <source>
        <dbReference type="Proteomes" id="UP000263094"/>
    </source>
</evidence>
<dbReference type="PANTHER" id="PTHR14969">
    <property type="entry name" value="SPHINGOSINE-1-PHOSPHATE PHOSPHOHYDROLASE"/>
    <property type="match status" value="1"/>
</dbReference>
<accession>A0A372LZ48</accession>
<dbReference type="SUPFAM" id="SSF48317">
    <property type="entry name" value="Acid phosphatase/Vanadium-dependent haloperoxidase"/>
    <property type="match status" value="1"/>
</dbReference>
<dbReference type="Proteomes" id="UP000263094">
    <property type="component" value="Unassembled WGS sequence"/>
</dbReference>
<dbReference type="InterPro" id="IPR036938">
    <property type="entry name" value="PAP2/HPO_sf"/>
</dbReference>
<reference evidence="4 5" key="1">
    <citation type="submission" date="2018-08" db="EMBL/GenBank/DDBJ databases">
        <title>Isolation, diversity and antifungal activity of Actinobacteria from wheat.</title>
        <authorList>
            <person name="Han C."/>
        </authorList>
    </citation>
    <scope>NUCLEOTIDE SEQUENCE [LARGE SCALE GENOMIC DNA]</scope>
    <source>
        <strain evidence="4 5">NEAU-YY421</strain>
    </source>
</reference>
<feature type="region of interest" description="Disordered" evidence="1">
    <location>
        <begin position="199"/>
        <end position="224"/>
    </location>
</feature>
<gene>
    <name evidence="4" type="ORF">DY218_28410</name>
</gene>
<feature type="transmembrane region" description="Helical" evidence="2">
    <location>
        <begin position="114"/>
        <end position="134"/>
    </location>
</feature>
<evidence type="ECO:0000313" key="4">
    <source>
        <dbReference type="EMBL" id="RFU83317.1"/>
    </source>
</evidence>
<keyword evidence="2" id="KW-1133">Transmembrane helix</keyword>
<sequence length="224" mass="23535">MLAVLLALTSWAAAVDGPVRRADERLAGELRGHELQAQPGEFFADLGGMAVALPVLAAALAAAALLGRRAGRPRWWFPVVAGALAMATVPLLVAPLKALVGRDGPPGMTSGEGFFPSGHAATAVVAYGAALLVLRPSLPPLRTPRGRREVAVAHGLLMTFIGLGLVRRGYHWPLDVIGAWCLGGMLLLLLRTALDRNDDRGPYEAVSDRPGPPPPPQDQPPQPK</sequence>
<dbReference type="PANTHER" id="PTHR14969:SF13">
    <property type="entry name" value="AT30094P"/>
    <property type="match status" value="1"/>
</dbReference>
<dbReference type="InterPro" id="IPR000326">
    <property type="entry name" value="PAP2/HPO"/>
</dbReference>
<evidence type="ECO:0000256" key="2">
    <source>
        <dbReference type="SAM" id="Phobius"/>
    </source>
</evidence>
<dbReference type="SMART" id="SM00014">
    <property type="entry name" value="acidPPc"/>
    <property type="match status" value="1"/>
</dbReference>
<feature type="transmembrane region" description="Helical" evidence="2">
    <location>
        <begin position="146"/>
        <end position="166"/>
    </location>
</feature>
<keyword evidence="5" id="KW-1185">Reference proteome</keyword>
<feature type="transmembrane region" description="Helical" evidence="2">
    <location>
        <begin position="45"/>
        <end position="66"/>
    </location>
</feature>
<feature type="transmembrane region" description="Helical" evidence="2">
    <location>
        <begin position="172"/>
        <end position="190"/>
    </location>
</feature>
<dbReference type="Gene3D" id="1.20.144.10">
    <property type="entry name" value="Phosphatidic acid phosphatase type 2/haloperoxidase"/>
    <property type="match status" value="1"/>
</dbReference>
<feature type="transmembrane region" description="Helical" evidence="2">
    <location>
        <begin position="75"/>
        <end position="94"/>
    </location>
</feature>
<comment type="caution">
    <text evidence="4">The sequence shown here is derived from an EMBL/GenBank/DDBJ whole genome shotgun (WGS) entry which is preliminary data.</text>
</comment>
<dbReference type="Pfam" id="PF01569">
    <property type="entry name" value="PAP2"/>
    <property type="match status" value="1"/>
</dbReference>
<dbReference type="AlphaFoldDB" id="A0A372LZ48"/>
<keyword evidence="2" id="KW-0812">Transmembrane</keyword>
<feature type="domain" description="Phosphatidic acid phosphatase type 2/haloperoxidase" evidence="3">
    <location>
        <begin position="79"/>
        <end position="191"/>
    </location>
</feature>
<protein>
    <submittedName>
        <fullName evidence="4">Phosphatase PAP2 family protein</fullName>
    </submittedName>
</protein>
<keyword evidence="2" id="KW-0472">Membrane</keyword>